<feature type="domain" description="Mannitol dehydrogenase C-terminal" evidence="4">
    <location>
        <begin position="211"/>
        <end position="352"/>
    </location>
</feature>
<dbReference type="Gene3D" id="3.40.50.720">
    <property type="entry name" value="NAD(P)-binding Rossmann-like Domain"/>
    <property type="match status" value="1"/>
</dbReference>
<evidence type="ECO:0000256" key="1">
    <source>
        <dbReference type="ARBA" id="ARBA00023002"/>
    </source>
</evidence>
<dbReference type="SUPFAM" id="SSF48179">
    <property type="entry name" value="6-phosphogluconate dehydrogenase C-terminal domain-like"/>
    <property type="match status" value="1"/>
</dbReference>
<protein>
    <recommendedName>
        <fullName evidence="7">Mannitol-1-phosphate 5-dehydrogenase</fullName>
    </recommendedName>
</protein>
<comment type="caution">
    <text evidence="5">The sequence shown here is derived from an EMBL/GenBank/DDBJ whole genome shotgun (WGS) entry which is preliminary data.</text>
</comment>
<dbReference type="Pfam" id="PF01232">
    <property type="entry name" value="Mannitol_dh"/>
    <property type="match status" value="1"/>
</dbReference>
<organism evidence="5 6">
    <name type="scientific">Izhakiella australiensis</name>
    <dbReference type="NCBI Taxonomy" id="1926881"/>
    <lineage>
        <taxon>Bacteria</taxon>
        <taxon>Pseudomonadati</taxon>
        <taxon>Pseudomonadota</taxon>
        <taxon>Gammaproteobacteria</taxon>
        <taxon>Enterobacterales</taxon>
        <taxon>Erwiniaceae</taxon>
        <taxon>Izhakiella</taxon>
    </lineage>
</organism>
<dbReference type="GO" id="GO:0008926">
    <property type="term" value="F:mannitol-1-phosphate 5-dehydrogenase activity"/>
    <property type="evidence" value="ECO:0007669"/>
    <property type="project" value="TreeGrafter"/>
</dbReference>
<dbReference type="GO" id="GO:0019592">
    <property type="term" value="P:mannitol catabolic process"/>
    <property type="evidence" value="ECO:0007669"/>
    <property type="project" value="TreeGrafter"/>
</dbReference>
<dbReference type="Gene3D" id="1.10.1040.10">
    <property type="entry name" value="N-(1-d-carboxylethyl)-l-norvaline Dehydrogenase, domain 2"/>
    <property type="match status" value="1"/>
</dbReference>
<dbReference type="InterPro" id="IPR013118">
    <property type="entry name" value="Mannitol_DH_C"/>
</dbReference>
<sequence length="394" mass="43404">MKAIIYGAGKISRGFISQLLHIAGWQIVYVDLNEALLEQLRSRGSFTVEVMGATEKNSVIQGYTCLALSDTAAVAKQLKDADIIFTSVGGKNLQALGQTIAESLSLCLRDGGIKNSLNIITCENWKDPAKVLTASIKSHSGTRENQLFDQQIGVAQAVVMRSAVEPTPDMLARDPLIVPVQDFWQLPVDADSIKGQPPAIEGIVYQENFAGFLERKIFTYNTGNATIAYLGYLKKRYALAEAANDPFIVSVLDEVYQETNRALALKHQCSIEEQQAFSAQAKRKYQDFAIIDDVRRHANDPLRKLGPDDRLIGAARLVQAYDLPVDGIATAIAAALYYDNPQDEHAVALRAMREQHGISHILEHVCQISPDGNLARVVKEKIAYLKKTGIIEHE</sequence>
<evidence type="ECO:0000256" key="2">
    <source>
        <dbReference type="ARBA" id="ARBA00023027"/>
    </source>
</evidence>
<name>A0A1S8YSA8_9GAMM</name>
<evidence type="ECO:0008006" key="7">
    <source>
        <dbReference type="Google" id="ProtNLM"/>
    </source>
</evidence>
<dbReference type="EMBL" id="MRUL01000001">
    <property type="protein sequence ID" value="OON42029.1"/>
    <property type="molecule type" value="Genomic_DNA"/>
</dbReference>
<dbReference type="RefSeq" id="WP_078001057.1">
    <property type="nucleotide sequence ID" value="NZ_MRUL01000001.1"/>
</dbReference>
<dbReference type="PANTHER" id="PTHR30524:SF0">
    <property type="entry name" value="ALTRONATE OXIDOREDUCTASE-RELATED"/>
    <property type="match status" value="1"/>
</dbReference>
<evidence type="ECO:0000259" key="4">
    <source>
        <dbReference type="Pfam" id="PF08125"/>
    </source>
</evidence>
<feature type="domain" description="Mannitol dehydrogenase N-terminal" evidence="3">
    <location>
        <begin position="1"/>
        <end position="201"/>
    </location>
</feature>
<dbReference type="Pfam" id="PF08125">
    <property type="entry name" value="Mannitol_dh_C"/>
    <property type="match status" value="1"/>
</dbReference>
<dbReference type="OrthoDB" id="271711at2"/>
<dbReference type="SUPFAM" id="SSF51735">
    <property type="entry name" value="NAD(P)-binding Rossmann-fold domains"/>
    <property type="match status" value="1"/>
</dbReference>
<reference evidence="5 6" key="1">
    <citation type="submission" date="2016-12" db="EMBL/GenBank/DDBJ databases">
        <title>Izhakiella australiana sp. nov. of genus Izhakiella isolated from Australian desert.</title>
        <authorList>
            <person name="Ji M."/>
        </authorList>
    </citation>
    <scope>NUCLEOTIDE SEQUENCE [LARGE SCALE GENOMIC DNA]</scope>
    <source>
        <strain evidence="5 6">D4N98</strain>
    </source>
</reference>
<keyword evidence="1" id="KW-0560">Oxidoreductase</keyword>
<evidence type="ECO:0000313" key="5">
    <source>
        <dbReference type="EMBL" id="OON42029.1"/>
    </source>
</evidence>
<accession>A0A1S8YSA8</accession>
<evidence type="ECO:0000313" key="6">
    <source>
        <dbReference type="Proteomes" id="UP000190667"/>
    </source>
</evidence>
<dbReference type="InterPro" id="IPR008927">
    <property type="entry name" value="6-PGluconate_DH-like_C_sf"/>
</dbReference>
<evidence type="ECO:0000259" key="3">
    <source>
        <dbReference type="Pfam" id="PF01232"/>
    </source>
</evidence>
<dbReference type="Proteomes" id="UP000190667">
    <property type="component" value="Unassembled WGS sequence"/>
</dbReference>
<dbReference type="GO" id="GO:0005829">
    <property type="term" value="C:cytosol"/>
    <property type="evidence" value="ECO:0007669"/>
    <property type="project" value="TreeGrafter"/>
</dbReference>
<dbReference type="STRING" id="1926881.BTJ39_02420"/>
<dbReference type="InterPro" id="IPR013328">
    <property type="entry name" value="6PGD_dom2"/>
</dbReference>
<keyword evidence="6" id="KW-1185">Reference proteome</keyword>
<dbReference type="InterPro" id="IPR013131">
    <property type="entry name" value="Mannitol_DH_N"/>
</dbReference>
<dbReference type="InterPro" id="IPR036291">
    <property type="entry name" value="NAD(P)-bd_dom_sf"/>
</dbReference>
<dbReference type="AlphaFoldDB" id="A0A1S8YSA8"/>
<proteinExistence type="predicted"/>
<gene>
    <name evidence="5" type="ORF">BTJ39_02420</name>
</gene>
<keyword evidence="2" id="KW-0520">NAD</keyword>
<dbReference type="PANTHER" id="PTHR30524">
    <property type="entry name" value="MANNITOL-1-PHOSPHATE 5-DEHYDROGENASE"/>
    <property type="match status" value="1"/>
</dbReference>